<keyword evidence="3" id="KW-1185">Reference proteome</keyword>
<dbReference type="GO" id="GO:0050482">
    <property type="term" value="P:arachidonate secretion"/>
    <property type="evidence" value="ECO:0007669"/>
    <property type="project" value="InterPro"/>
</dbReference>
<proteinExistence type="predicted"/>
<dbReference type="AlphaFoldDB" id="A0A944D5N7"/>
<gene>
    <name evidence="2" type="ORF">I8J34_04305</name>
</gene>
<reference evidence="3" key="1">
    <citation type="journal article" date="2022" name="ISME J.">
        <title>Genetic and phylogenetic analysis of dissimilatory iodate-reducing bacteria identifies potential niches across the world's oceans.</title>
        <authorList>
            <person name="Reyes-Umana V."/>
            <person name="Henning Z."/>
            <person name="Lee K."/>
            <person name="Barnum T.P."/>
            <person name="Coates J.D."/>
        </authorList>
    </citation>
    <scope>NUCLEOTIDE SEQUENCE [LARGE SCALE GENOMIC DNA]</scope>
    <source>
        <strain evidence="3">IR12</strain>
    </source>
</reference>
<sequence length="137" mass="14617">MRKRAFMLLLAVAMAPAMAGQLRPFASDGCSAFPDGTPAQRERWLGCCRAHDLAYWQGGTAEQRGAADEALRQCVADVGEPAVAALMLAGVRVGGTPFAPTPFRWGYGWPFGRGYQALNESEKAQVQALLPANAPAH</sequence>
<dbReference type="RefSeq" id="WP_214360155.1">
    <property type="nucleotide sequence ID" value="NZ_JAEKFT010000004.1"/>
</dbReference>
<dbReference type="EMBL" id="JAEKFT010000004">
    <property type="protein sequence ID" value="MBT0960389.1"/>
    <property type="molecule type" value="Genomic_DNA"/>
</dbReference>
<dbReference type="InterPro" id="IPR036444">
    <property type="entry name" value="PLipase_A2_dom_sf"/>
</dbReference>
<organism evidence="2 3">
    <name type="scientific">Denitromonas iodatirespirans</name>
    <dbReference type="NCBI Taxonomy" id="2795389"/>
    <lineage>
        <taxon>Bacteria</taxon>
        <taxon>Pseudomonadati</taxon>
        <taxon>Pseudomonadota</taxon>
        <taxon>Betaproteobacteria</taxon>
        <taxon>Rhodocyclales</taxon>
        <taxon>Zoogloeaceae</taxon>
        <taxon>Denitromonas</taxon>
    </lineage>
</organism>
<evidence type="ECO:0008006" key="4">
    <source>
        <dbReference type="Google" id="ProtNLM"/>
    </source>
</evidence>
<accession>A0A944D5N7</accession>
<keyword evidence="1" id="KW-0732">Signal</keyword>
<feature type="chain" id="PRO_5036907593" description="FAD-binding oxidoreductase" evidence="1">
    <location>
        <begin position="20"/>
        <end position="137"/>
    </location>
</feature>
<dbReference type="SUPFAM" id="SSF48619">
    <property type="entry name" value="Phospholipase A2, PLA2"/>
    <property type="match status" value="1"/>
</dbReference>
<dbReference type="Proteomes" id="UP000694660">
    <property type="component" value="Unassembled WGS sequence"/>
</dbReference>
<dbReference type="GO" id="GO:0004623">
    <property type="term" value="F:phospholipase A2 activity"/>
    <property type="evidence" value="ECO:0007669"/>
    <property type="project" value="InterPro"/>
</dbReference>
<dbReference type="GO" id="GO:0006644">
    <property type="term" value="P:phospholipid metabolic process"/>
    <property type="evidence" value="ECO:0007669"/>
    <property type="project" value="InterPro"/>
</dbReference>
<evidence type="ECO:0000256" key="1">
    <source>
        <dbReference type="SAM" id="SignalP"/>
    </source>
</evidence>
<protein>
    <recommendedName>
        <fullName evidence="4">FAD-binding oxidoreductase</fullName>
    </recommendedName>
</protein>
<evidence type="ECO:0000313" key="3">
    <source>
        <dbReference type="Proteomes" id="UP000694660"/>
    </source>
</evidence>
<feature type="signal peptide" evidence="1">
    <location>
        <begin position="1"/>
        <end position="19"/>
    </location>
</feature>
<evidence type="ECO:0000313" key="2">
    <source>
        <dbReference type="EMBL" id="MBT0960389.1"/>
    </source>
</evidence>
<name>A0A944D5N7_DENI1</name>
<comment type="caution">
    <text evidence="2">The sequence shown here is derived from an EMBL/GenBank/DDBJ whole genome shotgun (WGS) entry which is preliminary data.</text>
</comment>